<name>A0A6V7VLT8_MELEN</name>
<organism evidence="3 4">
    <name type="scientific">Meloidogyne enterolobii</name>
    <name type="common">Root-knot nematode worm</name>
    <name type="synonym">Meloidogyne mayaguensis</name>
    <dbReference type="NCBI Taxonomy" id="390850"/>
    <lineage>
        <taxon>Eukaryota</taxon>
        <taxon>Metazoa</taxon>
        <taxon>Ecdysozoa</taxon>
        <taxon>Nematoda</taxon>
        <taxon>Chromadorea</taxon>
        <taxon>Rhabditida</taxon>
        <taxon>Tylenchina</taxon>
        <taxon>Tylenchomorpha</taxon>
        <taxon>Tylenchoidea</taxon>
        <taxon>Meloidogynidae</taxon>
        <taxon>Meloidogyninae</taxon>
        <taxon>Meloidogyne</taxon>
    </lineage>
</organism>
<proteinExistence type="inferred from homology"/>
<evidence type="ECO:0000313" key="3">
    <source>
        <dbReference type="EMBL" id="CAD2175358.1"/>
    </source>
</evidence>
<feature type="signal peptide" evidence="2">
    <location>
        <begin position="1"/>
        <end position="24"/>
    </location>
</feature>
<dbReference type="EMBL" id="CAJEWN010000252">
    <property type="protein sequence ID" value="CAD2175358.1"/>
    <property type="molecule type" value="Genomic_DNA"/>
</dbReference>
<keyword evidence="2" id="KW-0732">Signal</keyword>
<dbReference type="AlphaFoldDB" id="A0A6V7VLT8"/>
<dbReference type="Gene3D" id="1.10.2010.10">
    <property type="entry name" value="Crustacean CHH/MIH/GIH neurohormone"/>
    <property type="match status" value="1"/>
</dbReference>
<gene>
    <name evidence="3" type="ORF">MENT_LOCUS27080</name>
</gene>
<evidence type="ECO:0000313" key="4">
    <source>
        <dbReference type="Proteomes" id="UP000580250"/>
    </source>
</evidence>
<evidence type="ECO:0000256" key="1">
    <source>
        <dbReference type="ARBA" id="ARBA00005447"/>
    </source>
</evidence>
<sequence length="138" mass="16103">MFNNIYSLIFLFVTLSHYWHSSHTFGITPGMQQNKRINNNLFIRQNVDIESCVNLNGNIQLFELLDRMCALCADMLYLRSASKENCSFNCFRNKNFVKCSRLFKPIIGGSTSLRRANRILKEMADTFINEDNIKSKKF</sequence>
<accession>A0A6V7VLT8</accession>
<evidence type="ECO:0000256" key="2">
    <source>
        <dbReference type="SAM" id="SignalP"/>
    </source>
</evidence>
<dbReference type="OrthoDB" id="5886553at2759"/>
<dbReference type="SUPFAM" id="SSF81778">
    <property type="entry name" value="Crustacean CHH/MIH/GIH neurohormone"/>
    <property type="match status" value="1"/>
</dbReference>
<feature type="chain" id="PRO_5028353463" evidence="2">
    <location>
        <begin position="25"/>
        <end position="138"/>
    </location>
</feature>
<dbReference type="InterPro" id="IPR035957">
    <property type="entry name" value="Crust_neurohorm_sf"/>
</dbReference>
<dbReference type="Proteomes" id="UP000580250">
    <property type="component" value="Unassembled WGS sequence"/>
</dbReference>
<protein>
    <submittedName>
        <fullName evidence="3">Uncharacterized protein</fullName>
    </submittedName>
</protein>
<comment type="similarity">
    <text evidence="1">Belongs to the arthropod CHH/MIH/GIH/VIH hormone family.</text>
</comment>
<reference evidence="3 4" key="1">
    <citation type="submission" date="2020-08" db="EMBL/GenBank/DDBJ databases">
        <authorList>
            <person name="Koutsovoulos G."/>
            <person name="Danchin GJ E."/>
        </authorList>
    </citation>
    <scope>NUCLEOTIDE SEQUENCE [LARGE SCALE GENOMIC DNA]</scope>
</reference>
<comment type="caution">
    <text evidence="3">The sequence shown here is derived from an EMBL/GenBank/DDBJ whole genome shotgun (WGS) entry which is preliminary data.</text>
</comment>